<sequence>MGNIKVVIGLKLDYAYTKKATISVWRPDLVRQENGKIKLSAQQTIVERASLTNCIPSRQAKFLTFYQIFRNEDGTPNNERLAGLHLALKDFAPEPLTKQFEENELLFIPSQILCQYLDEADEEVWMRENNGGVVNDDTYDLERDQSSSPPEEIDDPSSPLEELDDTYIPIDSDSD</sequence>
<dbReference type="GeneID" id="19170504"/>
<dbReference type="EMBL" id="AMGY01000005">
    <property type="protein sequence ID" value="EXJ82581.1"/>
    <property type="molecule type" value="Genomic_DNA"/>
</dbReference>
<dbReference type="AlphaFoldDB" id="W9Y020"/>
<evidence type="ECO:0000256" key="1">
    <source>
        <dbReference type="SAM" id="MobiDB-lite"/>
    </source>
</evidence>
<dbReference type="RefSeq" id="XP_007734704.1">
    <property type="nucleotide sequence ID" value="XM_007736514.1"/>
</dbReference>
<feature type="compositionally biased region" description="Acidic residues" evidence="1">
    <location>
        <begin position="151"/>
        <end position="165"/>
    </location>
</feature>
<dbReference type="HOGENOM" id="CLU_1532352_0_0_1"/>
<reference evidence="2 3" key="1">
    <citation type="submission" date="2013-03" db="EMBL/GenBank/DDBJ databases">
        <title>The Genome Sequence of Capronia epimyces CBS 606.96.</title>
        <authorList>
            <consortium name="The Broad Institute Genomics Platform"/>
            <person name="Cuomo C."/>
            <person name="de Hoog S."/>
            <person name="Gorbushina A."/>
            <person name="Walker B."/>
            <person name="Young S.K."/>
            <person name="Zeng Q."/>
            <person name="Gargeya S."/>
            <person name="Fitzgerald M."/>
            <person name="Haas B."/>
            <person name="Abouelleil A."/>
            <person name="Allen A.W."/>
            <person name="Alvarado L."/>
            <person name="Arachchi H.M."/>
            <person name="Berlin A.M."/>
            <person name="Chapman S.B."/>
            <person name="Gainer-Dewar J."/>
            <person name="Goldberg J."/>
            <person name="Griggs A."/>
            <person name="Gujja S."/>
            <person name="Hansen M."/>
            <person name="Howarth C."/>
            <person name="Imamovic A."/>
            <person name="Ireland A."/>
            <person name="Larimer J."/>
            <person name="McCowan C."/>
            <person name="Murphy C."/>
            <person name="Pearson M."/>
            <person name="Poon T.W."/>
            <person name="Priest M."/>
            <person name="Roberts A."/>
            <person name="Saif S."/>
            <person name="Shea T."/>
            <person name="Sisk P."/>
            <person name="Sykes S."/>
            <person name="Wortman J."/>
            <person name="Nusbaum C."/>
            <person name="Birren B."/>
        </authorList>
    </citation>
    <scope>NUCLEOTIDE SEQUENCE [LARGE SCALE GENOMIC DNA]</scope>
    <source>
        <strain evidence="2 3">CBS 606.96</strain>
    </source>
</reference>
<proteinExistence type="predicted"/>
<gene>
    <name evidence="2" type="ORF">A1O3_06394</name>
</gene>
<evidence type="ECO:0000313" key="3">
    <source>
        <dbReference type="Proteomes" id="UP000019478"/>
    </source>
</evidence>
<dbReference type="Proteomes" id="UP000019478">
    <property type="component" value="Unassembled WGS sequence"/>
</dbReference>
<dbReference type="OrthoDB" id="3485856at2759"/>
<comment type="caution">
    <text evidence="2">The sequence shown here is derived from an EMBL/GenBank/DDBJ whole genome shotgun (WGS) entry which is preliminary data.</text>
</comment>
<feature type="region of interest" description="Disordered" evidence="1">
    <location>
        <begin position="131"/>
        <end position="175"/>
    </location>
</feature>
<accession>W9Y020</accession>
<name>W9Y020_9EURO</name>
<keyword evidence="3" id="KW-1185">Reference proteome</keyword>
<evidence type="ECO:0000313" key="2">
    <source>
        <dbReference type="EMBL" id="EXJ82581.1"/>
    </source>
</evidence>
<organism evidence="2 3">
    <name type="scientific">Capronia epimyces CBS 606.96</name>
    <dbReference type="NCBI Taxonomy" id="1182542"/>
    <lineage>
        <taxon>Eukaryota</taxon>
        <taxon>Fungi</taxon>
        <taxon>Dikarya</taxon>
        <taxon>Ascomycota</taxon>
        <taxon>Pezizomycotina</taxon>
        <taxon>Eurotiomycetes</taxon>
        <taxon>Chaetothyriomycetidae</taxon>
        <taxon>Chaetothyriales</taxon>
        <taxon>Herpotrichiellaceae</taxon>
        <taxon>Capronia</taxon>
    </lineage>
</organism>
<protein>
    <submittedName>
        <fullName evidence="2">Uncharacterized protein</fullName>
    </submittedName>
</protein>